<accession>A0A0B7NRQ6</accession>
<evidence type="ECO:0000256" key="3">
    <source>
        <dbReference type="ARBA" id="ARBA00023180"/>
    </source>
</evidence>
<keyword evidence="7" id="KW-1185">Reference proteome</keyword>
<protein>
    <recommendedName>
        <fullName evidence="5">Glycosyltransferase 61 catalytic domain-containing protein</fullName>
    </recommendedName>
</protein>
<keyword evidence="1" id="KW-0328">Glycosyltransferase</keyword>
<organism evidence="6 7">
    <name type="scientific">Parasitella parasitica</name>
    <dbReference type="NCBI Taxonomy" id="35722"/>
    <lineage>
        <taxon>Eukaryota</taxon>
        <taxon>Fungi</taxon>
        <taxon>Fungi incertae sedis</taxon>
        <taxon>Mucoromycota</taxon>
        <taxon>Mucoromycotina</taxon>
        <taxon>Mucoromycetes</taxon>
        <taxon>Mucorales</taxon>
        <taxon>Mucorineae</taxon>
        <taxon>Mucoraceae</taxon>
        <taxon>Parasitella</taxon>
    </lineage>
</organism>
<dbReference type="GO" id="GO:0016757">
    <property type="term" value="F:glycosyltransferase activity"/>
    <property type="evidence" value="ECO:0007669"/>
    <property type="project" value="UniProtKB-KW"/>
</dbReference>
<keyword evidence="4" id="KW-1133">Transmembrane helix</keyword>
<evidence type="ECO:0000313" key="6">
    <source>
        <dbReference type="EMBL" id="CEP17943.1"/>
    </source>
</evidence>
<dbReference type="InterPro" id="IPR049625">
    <property type="entry name" value="Glyco_transf_61_cat"/>
</dbReference>
<dbReference type="Pfam" id="PF04577">
    <property type="entry name" value="Glyco_transf_61"/>
    <property type="match status" value="1"/>
</dbReference>
<dbReference type="AlphaFoldDB" id="A0A0B7NRQ6"/>
<feature type="domain" description="Glycosyltransferase 61 catalytic" evidence="5">
    <location>
        <begin position="243"/>
        <end position="337"/>
    </location>
</feature>
<dbReference type="PANTHER" id="PTHR20961">
    <property type="entry name" value="GLYCOSYLTRANSFERASE"/>
    <property type="match status" value="1"/>
</dbReference>
<dbReference type="InterPro" id="IPR007657">
    <property type="entry name" value="Glycosyltransferase_61"/>
</dbReference>
<keyword evidence="4" id="KW-0812">Transmembrane</keyword>
<evidence type="ECO:0000259" key="5">
    <source>
        <dbReference type="Pfam" id="PF04577"/>
    </source>
</evidence>
<reference evidence="6 7" key="1">
    <citation type="submission" date="2014-09" db="EMBL/GenBank/DDBJ databases">
        <authorList>
            <person name="Ellenberger Sabrina"/>
        </authorList>
    </citation>
    <scope>NUCLEOTIDE SEQUENCE [LARGE SCALE GENOMIC DNA]</scope>
    <source>
        <strain evidence="6 7">CBS 412.66</strain>
    </source>
</reference>
<dbReference type="EMBL" id="LN733737">
    <property type="protein sequence ID" value="CEP17943.1"/>
    <property type="molecule type" value="Genomic_DNA"/>
</dbReference>
<feature type="transmembrane region" description="Helical" evidence="4">
    <location>
        <begin position="22"/>
        <end position="42"/>
    </location>
</feature>
<keyword evidence="2" id="KW-0808">Transferase</keyword>
<keyword evidence="3" id="KW-0325">Glycoprotein</keyword>
<proteinExistence type="predicted"/>
<keyword evidence="4" id="KW-0472">Membrane</keyword>
<evidence type="ECO:0000256" key="2">
    <source>
        <dbReference type="ARBA" id="ARBA00022679"/>
    </source>
</evidence>
<evidence type="ECO:0000256" key="4">
    <source>
        <dbReference type="SAM" id="Phobius"/>
    </source>
</evidence>
<dbReference type="OrthoDB" id="529273at2759"/>
<gene>
    <name evidence="6" type="primary">PARPA_12243.1 scaffold 44939</name>
</gene>
<dbReference type="Proteomes" id="UP000054107">
    <property type="component" value="Unassembled WGS sequence"/>
</dbReference>
<evidence type="ECO:0000313" key="7">
    <source>
        <dbReference type="Proteomes" id="UP000054107"/>
    </source>
</evidence>
<dbReference type="STRING" id="35722.A0A0B7NRQ6"/>
<evidence type="ECO:0000256" key="1">
    <source>
        <dbReference type="ARBA" id="ARBA00022676"/>
    </source>
</evidence>
<name>A0A0B7NRQ6_9FUNG</name>
<sequence length="394" mass="44999">MLAKFFSLIYLVVDEMLHLKKYITYIALTIISIWTLSYYVWYHSTGATALESTWTCTGQGRSKICEFTNFCVDSHRGPFVISDKEPPQINVMNTEEKDDLWFQPRRISSHRKIRADHINETLFVYALYSPFHFSHALYNGLMPLYSIMQEKNASSASWSLRVGTFDNRHTEIDLLLPTTSKDIVLEKADVLTLKQTLPSYKPMCFSRAVVGAGNRCSLWYCDSQIPSRHYASFKSFALSQPVIPDNPCASSITTYKPDGQYKIGILNRKRTRHITNLPQLIQRLSDEVDAAVITIDFEKGCDIVNTAHVVKDLDVLIAPFGNGQGAGLFMKDDAVVISITARHYSEQWFKYVMTAVGRRIFDFNCFSPNCQEYDHELAESVLQKVGVQLKCRNF</sequence>